<feature type="chain" id="PRO_5043471849" evidence="1">
    <location>
        <begin position="17"/>
        <end position="169"/>
    </location>
</feature>
<comment type="caution">
    <text evidence="2">The sequence shown here is derived from an EMBL/GenBank/DDBJ whole genome shotgun (WGS) entry which is preliminary data.</text>
</comment>
<reference evidence="2 3" key="1">
    <citation type="submission" date="2023-11" db="EMBL/GenBank/DDBJ databases">
        <authorList>
            <person name="Okamura Y."/>
        </authorList>
    </citation>
    <scope>NUCLEOTIDE SEQUENCE [LARGE SCALE GENOMIC DNA]</scope>
</reference>
<dbReference type="EMBL" id="CAVLEF010000003">
    <property type="protein sequence ID" value="CAK1542068.1"/>
    <property type="molecule type" value="Genomic_DNA"/>
</dbReference>
<name>A0AAV1IY50_9NEOP</name>
<feature type="signal peptide" evidence="1">
    <location>
        <begin position="1"/>
        <end position="16"/>
    </location>
</feature>
<keyword evidence="1" id="KW-0732">Signal</keyword>
<evidence type="ECO:0000313" key="2">
    <source>
        <dbReference type="EMBL" id="CAK1542068.1"/>
    </source>
</evidence>
<evidence type="ECO:0000256" key="1">
    <source>
        <dbReference type="SAM" id="SignalP"/>
    </source>
</evidence>
<organism evidence="2 3">
    <name type="scientific">Leptosia nina</name>
    <dbReference type="NCBI Taxonomy" id="320188"/>
    <lineage>
        <taxon>Eukaryota</taxon>
        <taxon>Metazoa</taxon>
        <taxon>Ecdysozoa</taxon>
        <taxon>Arthropoda</taxon>
        <taxon>Hexapoda</taxon>
        <taxon>Insecta</taxon>
        <taxon>Pterygota</taxon>
        <taxon>Neoptera</taxon>
        <taxon>Endopterygota</taxon>
        <taxon>Lepidoptera</taxon>
        <taxon>Glossata</taxon>
        <taxon>Ditrysia</taxon>
        <taxon>Papilionoidea</taxon>
        <taxon>Pieridae</taxon>
        <taxon>Pierinae</taxon>
        <taxon>Leptosia</taxon>
    </lineage>
</organism>
<dbReference type="Proteomes" id="UP001497472">
    <property type="component" value="Unassembled WGS sequence"/>
</dbReference>
<protein>
    <submittedName>
        <fullName evidence="2">Uncharacterized protein</fullName>
    </submittedName>
</protein>
<sequence length="169" mass="19087">MFSLFLIGIYFVLSEACTTYNFEDRYSDDFTNQRGLCDGQPMWLLRNYTEIEVERPHELSEKFISPNPSISCVASFLFEVTANGTIEINVYMETSNLNDQISIMANEVRTNDDDATVGHVLLGPRFTPDFTSGWHLLQLTLTGSGTYTGYVSILRLSINIYEAARGRVA</sequence>
<keyword evidence="3" id="KW-1185">Reference proteome</keyword>
<proteinExistence type="predicted"/>
<gene>
    <name evidence="2" type="ORF">LNINA_LOCUS2000</name>
</gene>
<dbReference type="AlphaFoldDB" id="A0AAV1IY50"/>
<evidence type="ECO:0000313" key="3">
    <source>
        <dbReference type="Proteomes" id="UP001497472"/>
    </source>
</evidence>
<accession>A0AAV1IY50</accession>